<keyword evidence="2" id="KW-1185">Reference proteome</keyword>
<dbReference type="Proteomes" id="UP001519295">
    <property type="component" value="Unassembled WGS sequence"/>
</dbReference>
<reference evidence="1 2" key="1">
    <citation type="submission" date="2021-03" db="EMBL/GenBank/DDBJ databases">
        <title>Sequencing the genomes of 1000 actinobacteria strains.</title>
        <authorList>
            <person name="Klenk H.-P."/>
        </authorList>
    </citation>
    <scope>NUCLEOTIDE SEQUENCE [LARGE SCALE GENOMIC DNA]</scope>
    <source>
        <strain evidence="1 2">DSM 45256</strain>
    </source>
</reference>
<gene>
    <name evidence="1" type="ORF">JOF36_003628</name>
</gene>
<name>A0ABS4VVH3_9PSEU</name>
<proteinExistence type="predicted"/>
<accession>A0ABS4VVH3</accession>
<comment type="caution">
    <text evidence="1">The sequence shown here is derived from an EMBL/GenBank/DDBJ whole genome shotgun (WGS) entry which is preliminary data.</text>
</comment>
<evidence type="ECO:0008006" key="3">
    <source>
        <dbReference type="Google" id="ProtNLM"/>
    </source>
</evidence>
<organism evidence="1 2">
    <name type="scientific">Pseudonocardia parietis</name>
    <dbReference type="NCBI Taxonomy" id="570936"/>
    <lineage>
        <taxon>Bacteria</taxon>
        <taxon>Bacillati</taxon>
        <taxon>Actinomycetota</taxon>
        <taxon>Actinomycetes</taxon>
        <taxon>Pseudonocardiales</taxon>
        <taxon>Pseudonocardiaceae</taxon>
        <taxon>Pseudonocardia</taxon>
    </lineage>
</organism>
<evidence type="ECO:0000313" key="2">
    <source>
        <dbReference type="Proteomes" id="UP001519295"/>
    </source>
</evidence>
<protein>
    <recommendedName>
        <fullName evidence="3">Zinc finger protein</fullName>
    </recommendedName>
</protein>
<sequence length="29" mass="3234">MQEGIHAFYADDLTGEEAAELRAVLDDPR</sequence>
<dbReference type="EMBL" id="JAGINU010000001">
    <property type="protein sequence ID" value="MBP2367932.1"/>
    <property type="molecule type" value="Genomic_DNA"/>
</dbReference>
<evidence type="ECO:0000313" key="1">
    <source>
        <dbReference type="EMBL" id="MBP2367932.1"/>
    </source>
</evidence>